<dbReference type="AlphaFoldDB" id="M5RPM1"/>
<evidence type="ECO:0000313" key="3">
    <source>
        <dbReference type="EMBL" id="EMI21245.1"/>
    </source>
</evidence>
<evidence type="ECO:0000256" key="2">
    <source>
        <dbReference type="SAM" id="Phobius"/>
    </source>
</evidence>
<feature type="region of interest" description="Disordered" evidence="1">
    <location>
        <begin position="90"/>
        <end position="110"/>
    </location>
</feature>
<reference evidence="3 4" key="1">
    <citation type="journal article" date="2013" name="Mar. Genomics">
        <title>Expression of sulfatases in Rhodopirellula baltica and the diversity of sulfatases in the genus Rhodopirellula.</title>
        <authorList>
            <person name="Wegner C.E."/>
            <person name="Richter-Heitmann T."/>
            <person name="Klindworth A."/>
            <person name="Klockow C."/>
            <person name="Richter M."/>
            <person name="Achstetter T."/>
            <person name="Glockner F.O."/>
            <person name="Harder J."/>
        </authorList>
    </citation>
    <scope>NUCLEOTIDE SEQUENCE [LARGE SCALE GENOMIC DNA]</scope>
    <source>
        <strain evidence="3 4">SM1</strain>
    </source>
</reference>
<keyword evidence="4" id="KW-1185">Reference proteome</keyword>
<evidence type="ECO:0000313" key="4">
    <source>
        <dbReference type="Proteomes" id="UP000011991"/>
    </source>
</evidence>
<sequence length="150" mass="17810">METQSPAKNTKSHSTRWMWFSIVVSSGILVWAFTIPMRHSNEKVTELQSDVSEQTSTVARRSETPQDRAKQAEQYRAWAMELDRELMRMQRAKDQRHEPRSLPGDQEVRQHQENYRNWMLDEIKRLANAPKHSPEYEFRQQLIESLDAPQ</sequence>
<feature type="compositionally biased region" description="Polar residues" evidence="1">
    <location>
        <begin position="46"/>
        <end position="59"/>
    </location>
</feature>
<feature type="region of interest" description="Disordered" evidence="1">
    <location>
        <begin position="46"/>
        <end position="71"/>
    </location>
</feature>
<dbReference type="Proteomes" id="UP000011991">
    <property type="component" value="Unassembled WGS sequence"/>
</dbReference>
<evidence type="ECO:0000256" key="1">
    <source>
        <dbReference type="SAM" id="MobiDB-lite"/>
    </source>
</evidence>
<feature type="compositionally biased region" description="Basic and acidic residues" evidence="1">
    <location>
        <begin position="60"/>
        <end position="71"/>
    </location>
</feature>
<keyword evidence="2" id="KW-0472">Membrane</keyword>
<dbReference type="PATRIC" id="fig|1265738.3.peg.1821"/>
<gene>
    <name evidence="3" type="ORF">RMSM_01829</name>
</gene>
<feature type="transmembrane region" description="Helical" evidence="2">
    <location>
        <begin position="17"/>
        <end position="35"/>
    </location>
</feature>
<accession>M5RPM1</accession>
<dbReference type="EMBL" id="ANOG01000266">
    <property type="protein sequence ID" value="EMI21245.1"/>
    <property type="molecule type" value="Genomic_DNA"/>
</dbReference>
<name>M5RPM1_9BACT</name>
<proteinExistence type="predicted"/>
<protein>
    <submittedName>
        <fullName evidence="3">Uncharacterized protein</fullName>
    </submittedName>
</protein>
<comment type="caution">
    <text evidence="3">The sequence shown here is derived from an EMBL/GenBank/DDBJ whole genome shotgun (WGS) entry which is preliminary data.</text>
</comment>
<keyword evidence="2" id="KW-0812">Transmembrane</keyword>
<keyword evidence="2" id="KW-1133">Transmembrane helix</keyword>
<organism evidence="3 4">
    <name type="scientific">Rhodopirellula maiorica SM1</name>
    <dbReference type="NCBI Taxonomy" id="1265738"/>
    <lineage>
        <taxon>Bacteria</taxon>
        <taxon>Pseudomonadati</taxon>
        <taxon>Planctomycetota</taxon>
        <taxon>Planctomycetia</taxon>
        <taxon>Pirellulales</taxon>
        <taxon>Pirellulaceae</taxon>
        <taxon>Novipirellula</taxon>
    </lineage>
</organism>